<feature type="domain" description="PE-PPE" evidence="2">
    <location>
        <begin position="97"/>
        <end position="265"/>
    </location>
</feature>
<accession>A0A0J6Y192</accession>
<dbReference type="Pfam" id="PF08237">
    <property type="entry name" value="PE-PPE"/>
    <property type="match status" value="1"/>
</dbReference>
<evidence type="ECO:0000259" key="2">
    <source>
        <dbReference type="Pfam" id="PF08237"/>
    </source>
</evidence>
<dbReference type="Proteomes" id="UP000036176">
    <property type="component" value="Unassembled WGS sequence"/>
</dbReference>
<dbReference type="OrthoDB" id="4641903at2"/>
<feature type="region of interest" description="Disordered" evidence="1">
    <location>
        <begin position="293"/>
        <end position="368"/>
    </location>
</feature>
<sequence length="368" mass="39265" precursor="true">MKRLCILLGAVMLGTAPGVGLLPGTADATSTALLVGGHGEHAQLTEEEMSTALGGYFARYDTRIGVPFVDTGDYTTKLAVSADALYAAVYDTPGFETIGGVSEGAPAVSLVLNRLMYDRAHPEAGHVAPDPSDMNVAVYGYVSRMMFFGSGSRYVPLPVTPYDTLIVKAEYDGIADFPDRPLHLLAVVNALMGAQELHVDAAYSDIMKQPTKYTITTNALGGTTTTVLIPTPVLPLLTPLRDAGARPQVLATMDRILRPIINTAYRRPRWQVGIPETVLAPVPSVPADAGPASIPASTVLPTRHTKKAPAVSEDDGAADHRRRADTTRSSRLVARLQHSLRHGQQDLPRRHAIPRRQDGVAQTGDHGG</sequence>
<keyword evidence="4" id="KW-1185">Reference proteome</keyword>
<evidence type="ECO:0000256" key="1">
    <source>
        <dbReference type="SAM" id="MobiDB-lite"/>
    </source>
</evidence>
<dbReference type="EMBL" id="JYNX01000093">
    <property type="protein sequence ID" value="KMO67001.1"/>
    <property type="molecule type" value="Genomic_DNA"/>
</dbReference>
<evidence type="ECO:0000313" key="4">
    <source>
        <dbReference type="Proteomes" id="UP000036176"/>
    </source>
</evidence>
<proteinExistence type="predicted"/>
<reference evidence="3 4" key="1">
    <citation type="journal article" date="2015" name="Genome Biol. Evol.">
        <title>Characterization of Three Mycobacterium spp. with Potential Use in Bioremediation by Genome Sequencing and Comparative Genomics.</title>
        <authorList>
            <person name="Das S."/>
            <person name="Pettersson B.M."/>
            <person name="Behra P.R."/>
            <person name="Ramesh M."/>
            <person name="Dasgupta S."/>
            <person name="Bhattacharya A."/>
            <person name="Kirsebom L.A."/>
        </authorList>
    </citation>
    <scope>NUCLEOTIDE SEQUENCE [LARGE SCALE GENOMIC DNA]</scope>
    <source>
        <strain evidence="3 4">DSM 44219</strain>
    </source>
</reference>
<name>A0A0J6Y192_MYCCU</name>
<dbReference type="AlphaFoldDB" id="A0A0J6Y192"/>
<comment type="caution">
    <text evidence="3">The sequence shown here is derived from an EMBL/GenBank/DDBJ whole genome shotgun (WGS) entry which is preliminary data.</text>
</comment>
<feature type="compositionally biased region" description="Basic and acidic residues" evidence="1">
    <location>
        <begin position="317"/>
        <end position="328"/>
    </location>
</feature>
<protein>
    <submittedName>
        <fullName evidence="3">PE-PPE domain protein</fullName>
    </submittedName>
</protein>
<dbReference type="RefSeq" id="WP_082162431.1">
    <property type="nucleotide sequence ID" value="NZ_JYNX01000093.1"/>
</dbReference>
<dbReference type="InterPro" id="IPR013228">
    <property type="entry name" value="PE-PPE_C"/>
</dbReference>
<gene>
    <name evidence="3" type="ORF">MCHUDSM44219_05660</name>
</gene>
<evidence type="ECO:0000313" key="3">
    <source>
        <dbReference type="EMBL" id="KMO67001.1"/>
    </source>
</evidence>
<organism evidence="3 4">
    <name type="scientific">Mycolicibacterium chubuense</name>
    <name type="common">Mycobacterium chubuense</name>
    <dbReference type="NCBI Taxonomy" id="1800"/>
    <lineage>
        <taxon>Bacteria</taxon>
        <taxon>Bacillati</taxon>
        <taxon>Actinomycetota</taxon>
        <taxon>Actinomycetes</taxon>
        <taxon>Mycobacteriales</taxon>
        <taxon>Mycobacteriaceae</taxon>
        <taxon>Mycolicibacterium</taxon>
    </lineage>
</organism>